<protein>
    <submittedName>
        <fullName evidence="1">Uncharacterized protein</fullName>
    </submittedName>
</protein>
<evidence type="ECO:0000313" key="1">
    <source>
        <dbReference type="EMBL" id="HGU15581.1"/>
    </source>
</evidence>
<reference evidence="1" key="1">
    <citation type="journal article" date="2020" name="mSystems">
        <title>Genome- and Community-Level Interaction Insights into Carbon Utilization and Element Cycling Functions of Hydrothermarchaeota in Hydrothermal Sediment.</title>
        <authorList>
            <person name="Zhou Z."/>
            <person name="Liu Y."/>
            <person name="Xu W."/>
            <person name="Pan J."/>
            <person name="Luo Z.H."/>
            <person name="Li M."/>
        </authorList>
    </citation>
    <scope>NUCLEOTIDE SEQUENCE [LARGE SCALE GENOMIC DNA]</scope>
    <source>
        <strain evidence="1">SpSt-711</strain>
    </source>
</reference>
<sequence length="137" mass="15383">MSKKVPAFILFMPCLLIDCLSVGRNFIIEESFNTLPFDRTWEIALLNAEQMCEKAKKINPYNFPVIVSLGTSKTMNIITLRYDYDPTAGSIGKIPPEAGKILAKQFVPHFAAQYYVHIKLIKQGDQATGVKIKSNTN</sequence>
<accession>A0A7V4N406</accession>
<gene>
    <name evidence="1" type="ORF">ENU91_02865</name>
</gene>
<comment type="caution">
    <text evidence="1">The sequence shown here is derived from an EMBL/GenBank/DDBJ whole genome shotgun (WGS) entry which is preliminary data.</text>
</comment>
<name>A0A7V4N406_9BACT</name>
<proteinExistence type="predicted"/>
<dbReference type="EMBL" id="DTEI01000056">
    <property type="protein sequence ID" value="HGU15581.1"/>
    <property type="molecule type" value="Genomic_DNA"/>
</dbReference>
<organism evidence="1">
    <name type="scientific">Thermodesulfobacterium geofontis</name>
    <dbReference type="NCBI Taxonomy" id="1295609"/>
    <lineage>
        <taxon>Bacteria</taxon>
        <taxon>Pseudomonadati</taxon>
        <taxon>Thermodesulfobacteriota</taxon>
        <taxon>Thermodesulfobacteria</taxon>
        <taxon>Thermodesulfobacteriales</taxon>
        <taxon>Thermodesulfobacteriaceae</taxon>
        <taxon>Thermodesulfobacterium</taxon>
    </lineage>
</organism>
<dbReference type="AlphaFoldDB" id="A0A7V4N406"/>